<sequence length="105" mass="12261">MSSTRKLYAEDLEIKFNEYGRGYMHAQNVEGSKGFAIWPLSLSAEDCFGTKIWSLDIPKPQVWLEFEVEDIKKASEEMKRKGYKLLLDSFEEPYDQIVSRFLSPE</sequence>
<dbReference type="EMBL" id="LT719092">
    <property type="protein sequence ID" value="SJK84410.1"/>
    <property type="molecule type" value="Genomic_DNA"/>
</dbReference>
<reference evidence="1 4" key="1">
    <citation type="submission" date="2016-04" db="EMBL/GenBank/DDBJ databases">
        <authorList>
            <person name="Evans L.H."/>
            <person name="Alamgir A."/>
            <person name="Owens N."/>
            <person name="Weber N.D."/>
            <person name="Virtaneva K."/>
            <person name="Barbian K."/>
            <person name="Babar A."/>
            <person name="Rosenke K."/>
        </authorList>
    </citation>
    <scope>NUCLEOTIDE SEQUENCE [LARGE SCALE GENOMIC DNA]</scope>
    <source>
        <strain evidence="1">S5</strain>
        <strain evidence="4">S5(T) (JCM 30642 \VKM B-2941)</strain>
    </source>
</reference>
<protein>
    <submittedName>
        <fullName evidence="1">Glyoxalase-like domain protein</fullName>
    </submittedName>
</protein>
<reference evidence="3" key="2">
    <citation type="submission" date="2016-06" db="EMBL/GenBank/DDBJ databases">
        <authorList>
            <person name="Toshchakov V.S."/>
        </authorList>
    </citation>
    <scope>NUCLEOTIDE SEQUENCE [LARGE SCALE GENOMIC DNA]</scope>
    <source>
        <strain>PM4 (JCM 30641</strain>
        <strain evidence="3">\VKM B-2940)</strain>
    </source>
</reference>
<evidence type="ECO:0000313" key="2">
    <source>
        <dbReference type="EMBL" id="SJK84410.1"/>
    </source>
</evidence>
<dbReference type="Proteomes" id="UP000187822">
    <property type="component" value="Chromosome I"/>
</dbReference>
<evidence type="ECO:0000313" key="1">
    <source>
        <dbReference type="EMBL" id="SIM47260.1"/>
    </source>
</evidence>
<dbReference type="EMBL" id="LT671858">
    <property type="protein sequence ID" value="SIM47260.1"/>
    <property type="molecule type" value="Genomic_DNA"/>
</dbReference>
<reference evidence="2" key="3">
    <citation type="submission" date="2016-06" db="EMBL/GenBank/DDBJ databases">
        <authorList>
            <person name="Olsen C.W."/>
            <person name="Carey S."/>
            <person name="Hinshaw L."/>
            <person name="Karasin A.I."/>
        </authorList>
    </citation>
    <scope>NUCLEOTIDE SEQUENCE [LARGE SCALE GENOMIC DNA]</scope>
    <source>
        <strain evidence="2">PM4</strain>
    </source>
</reference>
<name>A0A1N5TFR6_9ARCH</name>
<dbReference type="InterPro" id="IPR029068">
    <property type="entry name" value="Glyas_Bleomycin-R_OHBP_Dase"/>
</dbReference>
<proteinExistence type="predicted"/>
<keyword evidence="3" id="KW-1185">Reference proteome</keyword>
<evidence type="ECO:0000313" key="4">
    <source>
        <dbReference type="Proteomes" id="UP000195607"/>
    </source>
</evidence>
<dbReference type="AlphaFoldDB" id="A0A1N5TFR6"/>
<gene>
    <name evidence="2" type="ORF">CPM_0531</name>
    <name evidence="1" type="ORF">CSP5_0559</name>
</gene>
<organism evidence="1 4">
    <name type="scientific">Cuniculiplasma divulgatum</name>
    <dbReference type="NCBI Taxonomy" id="1673428"/>
    <lineage>
        <taxon>Archaea</taxon>
        <taxon>Methanobacteriati</taxon>
        <taxon>Thermoplasmatota</taxon>
        <taxon>Thermoplasmata</taxon>
        <taxon>Thermoplasmatales</taxon>
        <taxon>Cuniculiplasmataceae</taxon>
        <taxon>Cuniculiplasma</taxon>
    </lineage>
</organism>
<evidence type="ECO:0000313" key="3">
    <source>
        <dbReference type="Proteomes" id="UP000187822"/>
    </source>
</evidence>
<dbReference type="KEGG" id="cdiv:CPM_0531"/>
<dbReference type="Gene3D" id="3.10.180.10">
    <property type="entry name" value="2,3-Dihydroxybiphenyl 1,2-Dioxygenase, domain 1"/>
    <property type="match status" value="1"/>
</dbReference>
<dbReference type="Proteomes" id="UP000195607">
    <property type="component" value="Chromosome I"/>
</dbReference>
<accession>A0A1N5TFR6</accession>